<dbReference type="GO" id="GO:0016020">
    <property type="term" value="C:membrane"/>
    <property type="evidence" value="ECO:0007669"/>
    <property type="project" value="TreeGrafter"/>
</dbReference>
<feature type="binding site" evidence="3">
    <location>
        <position position="26"/>
    </location>
    <ligand>
        <name>substrate</name>
    </ligand>
</feature>
<dbReference type="InterPro" id="IPR029058">
    <property type="entry name" value="AB_hydrolase_fold"/>
</dbReference>
<dbReference type="InterPro" id="IPR022742">
    <property type="entry name" value="Hydrolase_4"/>
</dbReference>
<dbReference type="EMBL" id="BONG01000053">
    <property type="protein sequence ID" value="GIF92932.1"/>
    <property type="molecule type" value="Genomic_DNA"/>
</dbReference>
<dbReference type="InterPro" id="IPR050266">
    <property type="entry name" value="AB_hydrolase_sf"/>
</dbReference>
<dbReference type="Pfam" id="PF12146">
    <property type="entry name" value="Hydrolase_4"/>
    <property type="match status" value="1"/>
</dbReference>
<comment type="caution">
    <text evidence="6">The sequence shown here is derived from an EMBL/GenBank/DDBJ whole genome shotgun (WGS) entry which is preliminary data.</text>
</comment>
<gene>
    <name evidence="6" type="primary">yvaK</name>
    <name evidence="6" type="ORF">Cch02nite_63760</name>
</gene>
<feature type="active site" description="Charge relay system" evidence="2">
    <location>
        <position position="194"/>
    </location>
</feature>
<evidence type="ECO:0000256" key="2">
    <source>
        <dbReference type="PIRSR" id="PIRSR017388-1"/>
    </source>
</evidence>
<feature type="domain" description="Serine aminopeptidase S33" evidence="5">
    <location>
        <begin position="20"/>
        <end position="229"/>
    </location>
</feature>
<accession>A0A8J3K581</accession>
<dbReference type="SUPFAM" id="SSF53474">
    <property type="entry name" value="alpha/beta-Hydrolases"/>
    <property type="match status" value="1"/>
</dbReference>
<evidence type="ECO:0000313" key="7">
    <source>
        <dbReference type="Proteomes" id="UP000619293"/>
    </source>
</evidence>
<dbReference type="PANTHER" id="PTHR43798">
    <property type="entry name" value="MONOACYLGLYCEROL LIPASE"/>
    <property type="match status" value="1"/>
</dbReference>
<dbReference type="PIRSF" id="PIRSF017388">
    <property type="entry name" value="Esterase_lipase"/>
    <property type="match status" value="1"/>
</dbReference>
<feature type="active site" description="Nucleophile" evidence="2">
    <location>
        <position position="94"/>
    </location>
</feature>
<dbReference type="RefSeq" id="WP_191844120.1">
    <property type="nucleotide sequence ID" value="NZ_BAAALB010000044.1"/>
</dbReference>
<dbReference type="Proteomes" id="UP000619293">
    <property type="component" value="Unassembled WGS sequence"/>
</dbReference>
<sequence length="248" mass="27078">MDNAIDHAPLHHDGDSGIGVVVCHGFTGSPHSMRPWARHLAAQGWSVRLPLLPGHGTSWRDANRTTWQDWYTEVERAVTDLRRHCTSVYAVGLSMGGTLALRLAQQHPDLAGVVLVNPAVTMLRWDAKLLPVLGMVLPSVPAIGNDIAKPGVDEGAYPRTPVRAAASLRRFQAVVRADLPKVAQPVLLYHSANDHVVEPVNSEIVLKNITSADVQEVVLQDSYHVATLDHDAPRIFDGSVDFIRRLSS</sequence>
<evidence type="ECO:0000313" key="6">
    <source>
        <dbReference type="EMBL" id="GIF92932.1"/>
    </source>
</evidence>
<proteinExistence type="predicted"/>
<dbReference type="AlphaFoldDB" id="A0A8J3K581"/>
<keyword evidence="7" id="KW-1185">Reference proteome</keyword>
<evidence type="ECO:0000259" key="5">
    <source>
        <dbReference type="Pfam" id="PF12146"/>
    </source>
</evidence>
<dbReference type="PANTHER" id="PTHR43798:SF31">
    <property type="entry name" value="AB HYDROLASE SUPERFAMILY PROTEIN YCLE"/>
    <property type="match status" value="1"/>
</dbReference>
<protein>
    <submittedName>
        <fullName evidence="6">Carboxylesterase</fullName>
    </submittedName>
</protein>
<reference evidence="6 7" key="1">
    <citation type="submission" date="2021-01" db="EMBL/GenBank/DDBJ databases">
        <title>Whole genome shotgun sequence of Catellatospora chokoriensis NBRC 107358.</title>
        <authorList>
            <person name="Komaki H."/>
            <person name="Tamura T."/>
        </authorList>
    </citation>
    <scope>NUCLEOTIDE SEQUENCE [LARGE SCALE GENOMIC DNA]</scope>
    <source>
        <strain evidence="6 7">NBRC 107358</strain>
    </source>
</reference>
<organism evidence="6 7">
    <name type="scientific">Catellatospora chokoriensis</name>
    <dbReference type="NCBI Taxonomy" id="310353"/>
    <lineage>
        <taxon>Bacteria</taxon>
        <taxon>Bacillati</taxon>
        <taxon>Actinomycetota</taxon>
        <taxon>Actinomycetes</taxon>
        <taxon>Micromonosporales</taxon>
        <taxon>Micromonosporaceae</taxon>
        <taxon>Catellatospora</taxon>
    </lineage>
</organism>
<dbReference type="InterPro" id="IPR012354">
    <property type="entry name" value="Esterase_lipase"/>
</dbReference>
<evidence type="ECO:0000256" key="1">
    <source>
        <dbReference type="ARBA" id="ARBA00022801"/>
    </source>
</evidence>
<evidence type="ECO:0000256" key="3">
    <source>
        <dbReference type="PIRSR" id="PIRSR017388-2"/>
    </source>
</evidence>
<feature type="binding site" evidence="3">
    <location>
        <position position="95"/>
    </location>
    <ligand>
        <name>substrate</name>
    </ligand>
</feature>
<feature type="active site" description="Charge relay system" evidence="2">
    <location>
        <position position="224"/>
    </location>
</feature>
<evidence type="ECO:0000256" key="4">
    <source>
        <dbReference type="PIRSR" id="PIRSR017388-3"/>
    </source>
</evidence>
<keyword evidence="1" id="KW-0378">Hydrolase</keyword>
<dbReference type="GO" id="GO:0052689">
    <property type="term" value="F:carboxylic ester hydrolase activity"/>
    <property type="evidence" value="ECO:0007669"/>
    <property type="project" value="InterPro"/>
</dbReference>
<dbReference type="Gene3D" id="3.40.50.1820">
    <property type="entry name" value="alpha/beta hydrolase"/>
    <property type="match status" value="1"/>
</dbReference>
<feature type="site" description="Important for substrate specificity" evidence="4">
    <location>
        <position position="143"/>
    </location>
</feature>
<name>A0A8J3K581_9ACTN</name>